<dbReference type="GO" id="GO:0003723">
    <property type="term" value="F:RNA binding"/>
    <property type="evidence" value="ECO:0007669"/>
    <property type="project" value="UniProtKB-UniRule"/>
</dbReference>
<feature type="compositionally biased region" description="Low complexity" evidence="3">
    <location>
        <begin position="58"/>
        <end position="67"/>
    </location>
</feature>
<reference evidence="5 7" key="1">
    <citation type="submission" date="2018-09" db="EMBL/GenBank/DDBJ databases">
        <title>A high-quality reference genome of wild soybean provides a powerful tool to mine soybean genomes.</title>
        <authorList>
            <person name="Xie M."/>
            <person name="Chung C.Y.L."/>
            <person name="Li M.-W."/>
            <person name="Wong F.-L."/>
            <person name="Chan T.-F."/>
            <person name="Lam H.-M."/>
        </authorList>
    </citation>
    <scope>NUCLEOTIDE SEQUENCE [LARGE SCALE GENOMIC DNA]</scope>
    <source>
        <strain evidence="7">cv. W05</strain>
        <tissue evidence="5">Hypocotyl of etiolated seedlings</tissue>
    </source>
</reference>
<keyword evidence="5" id="KW-0687">Ribonucleoprotein</keyword>
<feature type="region of interest" description="Disordered" evidence="3">
    <location>
        <begin position="195"/>
        <end position="372"/>
    </location>
</feature>
<dbReference type="EMBL" id="QZWG01000002">
    <property type="protein sequence ID" value="RZC23465.1"/>
    <property type="molecule type" value="Genomic_DNA"/>
</dbReference>
<evidence type="ECO:0000259" key="4">
    <source>
        <dbReference type="PROSITE" id="PS50102"/>
    </source>
</evidence>
<dbReference type="InterPro" id="IPR012677">
    <property type="entry name" value="Nucleotide-bd_a/b_plait_sf"/>
</dbReference>
<dbReference type="CDD" id="cd00590">
    <property type="entry name" value="RRM_SF"/>
    <property type="match status" value="3"/>
</dbReference>
<dbReference type="SMART" id="SM00360">
    <property type="entry name" value="RRM"/>
    <property type="match status" value="3"/>
</dbReference>
<keyword evidence="1 2" id="KW-0694">RNA-binding</keyword>
<dbReference type="EMBL" id="QZWG01000002">
    <property type="protein sequence ID" value="RZC23464.1"/>
    <property type="molecule type" value="Genomic_DNA"/>
</dbReference>
<dbReference type="InterPro" id="IPR035979">
    <property type="entry name" value="RBD_domain_sf"/>
</dbReference>
<dbReference type="Proteomes" id="UP000289340">
    <property type="component" value="Chromosome 2"/>
</dbReference>
<evidence type="ECO:0000256" key="1">
    <source>
        <dbReference type="ARBA" id="ARBA00022884"/>
    </source>
</evidence>
<feature type="domain" description="RRM" evidence="4">
    <location>
        <begin position="567"/>
        <end position="647"/>
    </location>
</feature>
<evidence type="ECO:0000256" key="2">
    <source>
        <dbReference type="PROSITE-ProRule" id="PRU00176"/>
    </source>
</evidence>
<accession>A0A445LJU3</accession>
<dbReference type="PANTHER" id="PTHR21245">
    <property type="entry name" value="HETEROGENEOUS NUCLEAR RIBONUCLEOPROTEIN"/>
    <property type="match status" value="1"/>
</dbReference>
<evidence type="ECO:0000256" key="3">
    <source>
        <dbReference type="SAM" id="MobiDB-lite"/>
    </source>
</evidence>
<proteinExistence type="predicted"/>
<name>A0A445LJU3_GLYSO</name>
<dbReference type="FunFam" id="3.30.70.330:FF:000816">
    <property type="entry name" value="Heterogeneous nuclear ribonucleoprotein Q"/>
    <property type="match status" value="1"/>
</dbReference>
<feature type="region of interest" description="Disordered" evidence="3">
    <location>
        <begin position="1"/>
        <end position="146"/>
    </location>
</feature>
<evidence type="ECO:0000313" key="7">
    <source>
        <dbReference type="Proteomes" id="UP000289340"/>
    </source>
</evidence>
<dbReference type="GO" id="GO:1990904">
    <property type="term" value="C:ribonucleoprotein complex"/>
    <property type="evidence" value="ECO:0007669"/>
    <property type="project" value="UniProtKB-KW"/>
</dbReference>
<feature type="domain" description="RRM" evidence="4">
    <location>
        <begin position="469"/>
        <end position="554"/>
    </location>
</feature>
<feature type="compositionally biased region" description="Basic and acidic residues" evidence="3">
    <location>
        <begin position="316"/>
        <end position="329"/>
    </location>
</feature>
<dbReference type="Gramene" id="XM_028340903.1">
    <property type="protein sequence ID" value="XP_028196704.1"/>
    <property type="gene ID" value="LOC114381657"/>
</dbReference>
<feature type="compositionally biased region" description="Basic residues" evidence="3">
    <location>
        <begin position="68"/>
        <end position="79"/>
    </location>
</feature>
<dbReference type="FunFam" id="3.30.70.330:FF:001127">
    <property type="entry name" value="Heterogeneous nuclear ribonucleoprotein Q"/>
    <property type="match status" value="1"/>
</dbReference>
<comment type="caution">
    <text evidence="5">The sequence shown here is derived from an EMBL/GenBank/DDBJ whole genome shotgun (WGS) entry which is preliminary data.</text>
</comment>
<gene>
    <name evidence="5" type="ORF">D0Y65_003008</name>
</gene>
<dbReference type="FunFam" id="3.30.70.330:FF:000187">
    <property type="entry name" value="Heterogeneous nuclear ribonucleoprotein Q"/>
    <property type="match status" value="1"/>
</dbReference>
<evidence type="ECO:0000313" key="5">
    <source>
        <dbReference type="EMBL" id="RZC23464.1"/>
    </source>
</evidence>
<organism evidence="5 7">
    <name type="scientific">Glycine soja</name>
    <name type="common">Wild soybean</name>
    <dbReference type="NCBI Taxonomy" id="3848"/>
    <lineage>
        <taxon>Eukaryota</taxon>
        <taxon>Viridiplantae</taxon>
        <taxon>Streptophyta</taxon>
        <taxon>Embryophyta</taxon>
        <taxon>Tracheophyta</taxon>
        <taxon>Spermatophyta</taxon>
        <taxon>Magnoliopsida</taxon>
        <taxon>eudicotyledons</taxon>
        <taxon>Gunneridae</taxon>
        <taxon>Pentapetalae</taxon>
        <taxon>rosids</taxon>
        <taxon>fabids</taxon>
        <taxon>Fabales</taxon>
        <taxon>Fabaceae</taxon>
        <taxon>Papilionoideae</taxon>
        <taxon>50 kb inversion clade</taxon>
        <taxon>NPAAA clade</taxon>
        <taxon>indigoferoid/millettioid clade</taxon>
        <taxon>Phaseoleae</taxon>
        <taxon>Glycine</taxon>
        <taxon>Glycine subgen. Soja</taxon>
    </lineage>
</organism>
<feature type="compositionally biased region" description="Basic and acidic residues" evidence="3">
    <location>
        <begin position="263"/>
        <end position="304"/>
    </location>
</feature>
<dbReference type="SUPFAM" id="SSF54928">
    <property type="entry name" value="RNA-binding domain, RBD"/>
    <property type="match status" value="2"/>
</dbReference>
<keyword evidence="7" id="KW-1185">Reference proteome</keyword>
<dbReference type="AlphaFoldDB" id="A0A445LJU3"/>
<dbReference type="Gene3D" id="3.30.70.330">
    <property type="match status" value="3"/>
</dbReference>
<feature type="compositionally biased region" description="Acidic residues" evidence="3">
    <location>
        <begin position="348"/>
        <end position="369"/>
    </location>
</feature>
<dbReference type="PROSITE" id="PS50102">
    <property type="entry name" value="RRM"/>
    <property type="match status" value="3"/>
</dbReference>
<feature type="domain" description="RRM" evidence="4">
    <location>
        <begin position="389"/>
        <end position="467"/>
    </location>
</feature>
<dbReference type="InterPro" id="IPR000504">
    <property type="entry name" value="RRM_dom"/>
</dbReference>
<feature type="compositionally biased region" description="Basic and acidic residues" evidence="3">
    <location>
        <begin position="199"/>
        <end position="253"/>
    </location>
</feature>
<evidence type="ECO:0000313" key="6">
    <source>
        <dbReference type="EMBL" id="RZC23465.1"/>
    </source>
</evidence>
<protein>
    <submittedName>
        <fullName evidence="5">Heterogeneous nuclear ribonucleoprotein Q isoform A</fullName>
    </submittedName>
    <submittedName>
        <fullName evidence="6">Heterogeneous nuclear ribonucleoprotein Q isoform B</fullName>
    </submittedName>
</protein>
<sequence>MRTRNADSASKSATPKKTPPKKSPAAKRTTATKTRATKKNELSPAPDSNPDQSPLEQKSLGSASSAKSVKKKTPGRSRSKAINTPNSEEQCEAVADETPIEDDTEVAEKVEDVGVVDADNVEGEKEGGKGVGSVGLSDETDRKSMEVDELVQKVCESVGKENDVMEVEVAACWDASVSFRRPGRPIVDLNISADNEDCTGEKEGEKWKEELKDQEGDKGKEELKKQEGDNGKEELKELEGEKGKEELKELEGEKGEEELTELEGEKGNVELKEQKGDKGKEKLKEQEPEKAKGEETNLFGHEENSESFGVEGEAQMQKEDANPIKDGGEGPKIGENSDLGEQGKVELVEDPEENPEEDPEEPPEETSALEEEHRELEAIANQRKIKKEHEIFVGGLDRDATEEDLRKVFQRIGEIVEVRLHKNSSTNKNKGYAFVKFSDKEHAKKALSEMKNPVIHGKRCGTAPSEDNDTLFLGNICNTWTKEAIKQKLKDYGIEGVENITLVPDVQHEGLSWGFAFLEFSCHADAMLAYKRLQKPDVMFGHAERTAKVAFAEPIREPDPEIMAQVKSVFINGLPPHWDEDHVRELFKSYGEVVRIVLARNMSSAKRKDYGFVDFSTHEAAVACVDGVNKSELGDGASKIKVRARLSNPLPKTQAVKGGMCGGFQISHARSGAFSRPGRGFGRGRQPFNNRGNFNWSRSFYRGGHSQIGRMGFQDDHDFSMHPDFRQRQFGPQGAVRGGHYAGSRGAAFAGPSRPYHDRAWYGIPDGGPIEPIPPRRPYSPGGQFDMPSMGRHFDDPYLYDDNMHGMKRPFYMTDPEPDYMGPNRLRPRLDYADPPIFHGTHHHDSFGAGSRQYPPDYYGSDYGRGSYLSYYGGDGSHGHGYYY</sequence>
<dbReference type="Pfam" id="PF00076">
    <property type="entry name" value="RRM_1"/>
    <property type="match status" value="3"/>
</dbReference>
<feature type="compositionally biased region" description="Acidic residues" evidence="3">
    <location>
        <begin position="89"/>
        <end position="105"/>
    </location>
</feature>